<dbReference type="EMBL" id="JBBPBK010000013">
    <property type="protein sequence ID" value="KAK9271513.1"/>
    <property type="molecule type" value="Genomic_DNA"/>
</dbReference>
<evidence type="ECO:0000313" key="1">
    <source>
        <dbReference type="EMBL" id="KAK9271513.1"/>
    </source>
</evidence>
<accession>A0AAP0R8I9</accession>
<reference evidence="1 2" key="1">
    <citation type="journal article" date="2024" name="Plant J.">
        <title>Genome sequences and population genomics reveal climatic adaptation and genomic divergence between two closely related sweetgum species.</title>
        <authorList>
            <person name="Xu W.Q."/>
            <person name="Ren C.Q."/>
            <person name="Zhang X.Y."/>
            <person name="Comes H.P."/>
            <person name="Liu X.H."/>
            <person name="Li Y.G."/>
            <person name="Kettle C.J."/>
            <person name="Jalonen R."/>
            <person name="Gaisberger H."/>
            <person name="Ma Y.Z."/>
            <person name="Qiu Y.X."/>
        </authorList>
    </citation>
    <scope>NUCLEOTIDE SEQUENCE [LARGE SCALE GENOMIC DNA]</scope>
    <source>
        <strain evidence="1">Hangzhou</strain>
    </source>
</reference>
<gene>
    <name evidence="1" type="ORF">L1049_001873</name>
</gene>
<dbReference type="Proteomes" id="UP001415857">
    <property type="component" value="Unassembled WGS sequence"/>
</dbReference>
<keyword evidence="2" id="KW-1185">Reference proteome</keyword>
<proteinExistence type="predicted"/>
<sequence>MATGRSPSPSASARHFEARHHPLVYSHGPEVPTADLDRVIDSHFVFLEVLLSYEVSSKNSDKAKYASFQLNKSSISIFAATLEREDATDIAKHLKVLLVFLNQGRRLHTTHSCDFIFTPIPCGKARFGEDTIIGNLHTDKSRIVKSERNVANGERADRIQHNMMVKEQ</sequence>
<protein>
    <submittedName>
        <fullName evidence="1">Uncharacterized protein</fullName>
    </submittedName>
</protein>
<name>A0AAP0R8I9_LIQFO</name>
<evidence type="ECO:0000313" key="2">
    <source>
        <dbReference type="Proteomes" id="UP001415857"/>
    </source>
</evidence>
<comment type="caution">
    <text evidence="1">The sequence shown here is derived from an EMBL/GenBank/DDBJ whole genome shotgun (WGS) entry which is preliminary data.</text>
</comment>
<dbReference type="AlphaFoldDB" id="A0AAP0R8I9"/>
<organism evidence="1 2">
    <name type="scientific">Liquidambar formosana</name>
    <name type="common">Formosan gum</name>
    <dbReference type="NCBI Taxonomy" id="63359"/>
    <lineage>
        <taxon>Eukaryota</taxon>
        <taxon>Viridiplantae</taxon>
        <taxon>Streptophyta</taxon>
        <taxon>Embryophyta</taxon>
        <taxon>Tracheophyta</taxon>
        <taxon>Spermatophyta</taxon>
        <taxon>Magnoliopsida</taxon>
        <taxon>eudicotyledons</taxon>
        <taxon>Gunneridae</taxon>
        <taxon>Pentapetalae</taxon>
        <taxon>Saxifragales</taxon>
        <taxon>Altingiaceae</taxon>
        <taxon>Liquidambar</taxon>
    </lineage>
</organism>